<protein>
    <recommendedName>
        <fullName evidence="3">ESX-1 secretion-associated protein</fullName>
    </recommendedName>
</protein>
<evidence type="ECO:0000313" key="2">
    <source>
        <dbReference type="Proteomes" id="UP000471166"/>
    </source>
</evidence>
<dbReference type="Proteomes" id="UP000471166">
    <property type="component" value="Unassembled WGS sequence"/>
</dbReference>
<name>A0A2L2JM12_9NOCA</name>
<dbReference type="AlphaFoldDB" id="A0A2L2JM12"/>
<accession>A0A2L2JM12</accession>
<dbReference type="EMBL" id="JAAGVB010000013">
    <property type="protein sequence ID" value="NEW32985.1"/>
    <property type="molecule type" value="Genomic_DNA"/>
</dbReference>
<sequence length="102" mass="11130">MLQADIDQLNRLATTLNDVGNSIDALEIRTVGDQLAAALPGAPIPATCAKAGEYTEGAWLRVAQRIRQLANITTQCAANYQMTDEEFAKQLDTMAFHPPKDR</sequence>
<evidence type="ECO:0008006" key="3">
    <source>
        <dbReference type="Google" id="ProtNLM"/>
    </source>
</evidence>
<evidence type="ECO:0000313" key="1">
    <source>
        <dbReference type="EMBL" id="NEW32985.1"/>
    </source>
</evidence>
<reference evidence="1 2" key="1">
    <citation type="submission" date="2020-01" db="EMBL/GenBank/DDBJ databases">
        <title>Genetics and antimicrobial susceptibilities of Nocardia species isolated from the soil; a comparison with species isolated from humans.</title>
        <authorList>
            <person name="Carrasco G."/>
            <person name="Monzon S."/>
            <person name="Sansegundo M."/>
            <person name="Garcia E."/>
            <person name="Garrido N."/>
            <person name="Medina M.J."/>
            <person name="Villalon P."/>
            <person name="Ramirez-Arocha A.C."/>
            <person name="Jimenez P."/>
            <person name="Cuesta I."/>
            <person name="Valdezate S."/>
        </authorList>
    </citation>
    <scope>NUCLEOTIDE SEQUENCE [LARGE SCALE GENOMIC DNA]</scope>
    <source>
        <strain evidence="1 2">CNM20110626</strain>
    </source>
</reference>
<comment type="caution">
    <text evidence="1">The sequence shown here is derived from an EMBL/GenBank/DDBJ whole genome shotgun (WGS) entry which is preliminary data.</text>
</comment>
<gene>
    <name evidence="1" type="ORF">GV791_10515</name>
</gene>
<dbReference type="OrthoDB" id="4567943at2"/>
<organism evidence="1 2">
    <name type="scientific">Nocardia cyriacigeorgica</name>
    <dbReference type="NCBI Taxonomy" id="135487"/>
    <lineage>
        <taxon>Bacteria</taxon>
        <taxon>Bacillati</taxon>
        <taxon>Actinomycetota</taxon>
        <taxon>Actinomycetes</taxon>
        <taxon>Mycobacteriales</taxon>
        <taxon>Nocardiaceae</taxon>
        <taxon>Nocardia</taxon>
    </lineage>
</organism>
<proteinExistence type="predicted"/>
<dbReference type="GeneID" id="57067775"/>
<dbReference type="RefSeq" id="WP_051016194.1">
    <property type="nucleotide sequence ID" value="NZ_CP026746.1"/>
</dbReference>